<sequence>MSLTGMVLQKTIVSLPKGRTRSLLSTTTKRIRPKTSLGHRIIITADNGVCLCPRVYICGISLGARYPTYRIMYDIVLWHY</sequence>
<name>A0A8S8ZLW6_SORMA</name>
<protein>
    <submittedName>
        <fullName evidence="1">Uncharacterized protein</fullName>
    </submittedName>
</protein>
<dbReference type="EMBL" id="NMPR01000122">
    <property type="protein sequence ID" value="KAA8629866.1"/>
    <property type="molecule type" value="Genomic_DNA"/>
</dbReference>
<proteinExistence type="predicted"/>
<reference evidence="1 2" key="1">
    <citation type="submission" date="2017-07" db="EMBL/GenBank/DDBJ databases">
        <title>Genome sequence of the Sordaria macrospora wild type strain R19027.</title>
        <authorList>
            <person name="Nowrousian M."/>
            <person name="Teichert I."/>
            <person name="Kueck U."/>
        </authorList>
    </citation>
    <scope>NUCLEOTIDE SEQUENCE [LARGE SCALE GENOMIC DNA]</scope>
    <source>
        <strain evidence="1 2">R19027</strain>
        <tissue evidence="1">Mycelium</tissue>
    </source>
</reference>
<gene>
    <name evidence="1" type="ORF">SMACR_12717</name>
</gene>
<evidence type="ECO:0000313" key="1">
    <source>
        <dbReference type="EMBL" id="KAA8629866.1"/>
    </source>
</evidence>
<dbReference type="Proteomes" id="UP000433876">
    <property type="component" value="Unassembled WGS sequence"/>
</dbReference>
<evidence type="ECO:0000313" key="2">
    <source>
        <dbReference type="Proteomes" id="UP000433876"/>
    </source>
</evidence>
<accession>A0A8S8ZLW6</accession>
<dbReference type="AlphaFoldDB" id="A0A8S8ZLW6"/>
<organism evidence="1 2">
    <name type="scientific">Sordaria macrospora</name>
    <dbReference type="NCBI Taxonomy" id="5147"/>
    <lineage>
        <taxon>Eukaryota</taxon>
        <taxon>Fungi</taxon>
        <taxon>Dikarya</taxon>
        <taxon>Ascomycota</taxon>
        <taxon>Pezizomycotina</taxon>
        <taxon>Sordariomycetes</taxon>
        <taxon>Sordariomycetidae</taxon>
        <taxon>Sordariales</taxon>
        <taxon>Sordariaceae</taxon>
        <taxon>Sordaria</taxon>
    </lineage>
</organism>
<comment type="caution">
    <text evidence="1">The sequence shown here is derived from an EMBL/GenBank/DDBJ whole genome shotgun (WGS) entry which is preliminary data.</text>
</comment>